<protein>
    <submittedName>
        <fullName evidence="2">Uncharacterized protein</fullName>
    </submittedName>
</protein>
<name>A0AAJ1R6R3_9FLAO</name>
<feature type="region of interest" description="Disordered" evidence="1">
    <location>
        <begin position="1"/>
        <end position="44"/>
    </location>
</feature>
<dbReference type="Proteomes" id="UP001225933">
    <property type="component" value="Unassembled WGS sequence"/>
</dbReference>
<proteinExistence type="predicted"/>
<comment type="caution">
    <text evidence="2">The sequence shown here is derived from an EMBL/GenBank/DDBJ whole genome shotgun (WGS) entry which is preliminary data.</text>
</comment>
<dbReference type="AlphaFoldDB" id="A0AAJ1R6R3"/>
<evidence type="ECO:0000313" key="3">
    <source>
        <dbReference type="Proteomes" id="UP001225933"/>
    </source>
</evidence>
<evidence type="ECO:0000256" key="1">
    <source>
        <dbReference type="SAM" id="MobiDB-lite"/>
    </source>
</evidence>
<organism evidence="2 3">
    <name type="scientific">Chryseobacterium gambrini</name>
    <dbReference type="NCBI Taxonomy" id="373672"/>
    <lineage>
        <taxon>Bacteria</taxon>
        <taxon>Pseudomonadati</taxon>
        <taxon>Bacteroidota</taxon>
        <taxon>Flavobacteriia</taxon>
        <taxon>Flavobacteriales</taxon>
        <taxon>Weeksellaceae</taxon>
        <taxon>Chryseobacterium group</taxon>
        <taxon>Chryseobacterium</taxon>
    </lineage>
</organism>
<dbReference type="RefSeq" id="WP_290343619.1">
    <property type="nucleotide sequence ID" value="NZ_JAUHGV010000008.1"/>
</dbReference>
<gene>
    <name evidence="2" type="ORF">QX233_08995</name>
</gene>
<dbReference type="EMBL" id="JAUHGV010000008">
    <property type="protein sequence ID" value="MDN4012593.1"/>
    <property type="molecule type" value="Genomic_DNA"/>
</dbReference>
<evidence type="ECO:0000313" key="2">
    <source>
        <dbReference type="EMBL" id="MDN4012593.1"/>
    </source>
</evidence>
<accession>A0AAJ1R6R3</accession>
<reference evidence="2" key="1">
    <citation type="submission" date="2023-06" db="EMBL/GenBank/DDBJ databases">
        <title>Two Chryseobacterium gambrini strains from China.</title>
        <authorList>
            <person name="Zeng J."/>
            <person name="Wu Y."/>
        </authorList>
    </citation>
    <scope>NUCLEOTIDE SEQUENCE</scope>
    <source>
        <strain evidence="2">SQ219</strain>
    </source>
</reference>
<sequence>MSCFRSGAGLFVGRGGGRPPPPPPNPKSMKMSSDKAAIGAKPRS</sequence>